<feature type="signal peptide" evidence="1">
    <location>
        <begin position="1"/>
        <end position="23"/>
    </location>
</feature>
<protein>
    <recommendedName>
        <fullName evidence="4">Sel1 repeat family protein</fullName>
    </recommendedName>
</protein>
<gene>
    <name evidence="2" type="ORF">ACFOPH_07445</name>
</gene>
<keyword evidence="3" id="KW-1185">Reference proteome</keyword>
<dbReference type="RefSeq" id="WP_379734494.1">
    <property type="nucleotide sequence ID" value="NZ_JBHRVV010000001.1"/>
</dbReference>
<comment type="caution">
    <text evidence="2">The sequence shown here is derived from an EMBL/GenBank/DDBJ whole genome shotgun (WGS) entry which is preliminary data.</text>
</comment>
<dbReference type="Proteomes" id="UP001595665">
    <property type="component" value="Unassembled WGS sequence"/>
</dbReference>
<reference evidence="3" key="1">
    <citation type="journal article" date="2019" name="Int. J. Syst. Evol. Microbiol.">
        <title>The Global Catalogue of Microorganisms (GCM) 10K type strain sequencing project: providing services to taxonomists for standard genome sequencing and annotation.</title>
        <authorList>
            <consortium name="The Broad Institute Genomics Platform"/>
            <consortium name="The Broad Institute Genome Sequencing Center for Infectious Disease"/>
            <person name="Wu L."/>
            <person name="Ma J."/>
        </authorList>
    </citation>
    <scope>NUCLEOTIDE SEQUENCE [LARGE SCALE GENOMIC DNA]</scope>
    <source>
        <strain evidence="3">CCM 7480</strain>
    </source>
</reference>
<keyword evidence="1" id="KW-0732">Signal</keyword>
<proteinExistence type="predicted"/>
<name>A0ABV7PIW4_9BURK</name>
<dbReference type="EMBL" id="JBHRVV010000001">
    <property type="protein sequence ID" value="MFC3458083.1"/>
    <property type="molecule type" value="Genomic_DNA"/>
</dbReference>
<organism evidence="2 3">
    <name type="scientific">Massilia haematophila</name>
    <dbReference type="NCBI Taxonomy" id="457923"/>
    <lineage>
        <taxon>Bacteria</taxon>
        <taxon>Pseudomonadati</taxon>
        <taxon>Pseudomonadota</taxon>
        <taxon>Betaproteobacteria</taxon>
        <taxon>Burkholderiales</taxon>
        <taxon>Oxalobacteraceae</taxon>
        <taxon>Telluria group</taxon>
        <taxon>Massilia</taxon>
    </lineage>
</organism>
<evidence type="ECO:0000313" key="3">
    <source>
        <dbReference type="Proteomes" id="UP001595665"/>
    </source>
</evidence>
<evidence type="ECO:0000256" key="1">
    <source>
        <dbReference type="SAM" id="SignalP"/>
    </source>
</evidence>
<accession>A0ABV7PIW4</accession>
<evidence type="ECO:0000313" key="2">
    <source>
        <dbReference type="EMBL" id="MFC3458083.1"/>
    </source>
</evidence>
<evidence type="ECO:0008006" key="4">
    <source>
        <dbReference type="Google" id="ProtNLM"/>
    </source>
</evidence>
<feature type="chain" id="PRO_5046044959" description="Sel1 repeat family protein" evidence="1">
    <location>
        <begin position="24"/>
        <end position="240"/>
    </location>
</feature>
<sequence>MKSILAAAVLALGSQLATPYVNAAEFSDKGVEEQLRQGTLRLKYSMFGKGVSGGAELNRLYADKRWPELVEGVLGKQFVSDLYYFYLGAAAEELGHADAALVYYQLALAANRNGDRCSAALDSCRGIGMPETLLSRMEVLRNADKPQERLVSVVSAQGQPLAGVSVESAGQRRGASCTTDERGVCTLSLGLRTDEALAIKASKAGMFAANAEIPAKAPAHTVTMRAYRDMMCEELKTAGA</sequence>